<dbReference type="GO" id="GO:0003677">
    <property type="term" value="F:DNA binding"/>
    <property type="evidence" value="ECO:0007669"/>
    <property type="project" value="InterPro"/>
</dbReference>
<reference evidence="2" key="1">
    <citation type="submission" date="2018-06" db="EMBL/GenBank/DDBJ databases">
        <authorList>
            <person name="Zhirakovskaya E."/>
        </authorList>
    </citation>
    <scope>NUCLEOTIDE SEQUENCE</scope>
</reference>
<dbReference type="GO" id="GO:0006281">
    <property type="term" value="P:DNA repair"/>
    <property type="evidence" value="ECO:0007669"/>
    <property type="project" value="InterPro"/>
</dbReference>
<dbReference type="SUPFAM" id="SSF47781">
    <property type="entry name" value="RuvA domain 2-like"/>
    <property type="match status" value="1"/>
</dbReference>
<dbReference type="PANTHER" id="PTHR21180:SF32">
    <property type="entry name" value="ENDONUCLEASE_EXONUCLEASE_PHOSPHATASE FAMILY DOMAIN-CONTAINING PROTEIN 1"/>
    <property type="match status" value="1"/>
</dbReference>
<dbReference type="InterPro" id="IPR051675">
    <property type="entry name" value="Endo/Exo/Phosphatase_dom_1"/>
</dbReference>
<dbReference type="SMART" id="SM00278">
    <property type="entry name" value="HhH1"/>
    <property type="match status" value="2"/>
</dbReference>
<sequence length="144" mass="16636">MFITVSFAVGSLAYYFKYKSELTEVKKYDYSKQDSLFLNNKNSSNSVSTDKKKVDYEQELLDFSNDNYSERTNSADQLSDRKININNSTIEELILLPGIGEKTAEHIVDFRNKNGKFRSIDDLIKVPGIGRKKLDRIKKHIIIE</sequence>
<organism evidence="2">
    <name type="scientific">hydrothermal vent metagenome</name>
    <dbReference type="NCBI Taxonomy" id="652676"/>
    <lineage>
        <taxon>unclassified sequences</taxon>
        <taxon>metagenomes</taxon>
        <taxon>ecological metagenomes</taxon>
    </lineage>
</organism>
<dbReference type="PANTHER" id="PTHR21180">
    <property type="entry name" value="ENDONUCLEASE/EXONUCLEASE/PHOSPHATASE FAMILY DOMAIN-CONTAINING PROTEIN 1"/>
    <property type="match status" value="1"/>
</dbReference>
<dbReference type="Pfam" id="PF12836">
    <property type="entry name" value="HHH_3"/>
    <property type="match status" value="1"/>
</dbReference>
<dbReference type="AlphaFoldDB" id="A0A3B1BMQ0"/>
<dbReference type="NCBIfam" id="TIGR00426">
    <property type="entry name" value="competence protein ComEA helix-hairpin-helix repeat region"/>
    <property type="match status" value="1"/>
</dbReference>
<feature type="domain" description="Helix-hairpin-helix DNA-binding motif class 1" evidence="1">
    <location>
        <begin position="121"/>
        <end position="140"/>
    </location>
</feature>
<dbReference type="InterPro" id="IPR003583">
    <property type="entry name" value="Hlx-hairpin-Hlx_DNA-bd_motif"/>
</dbReference>
<proteinExistence type="predicted"/>
<gene>
    <name evidence="2" type="ORF">MNBD_IGNAVI01-1698</name>
</gene>
<dbReference type="InterPro" id="IPR004509">
    <property type="entry name" value="Competence_ComEA_HhH"/>
</dbReference>
<name>A0A3B1BMQ0_9ZZZZ</name>
<dbReference type="Gene3D" id="1.10.150.320">
    <property type="entry name" value="Photosystem II 12 kDa extrinsic protein"/>
    <property type="match status" value="1"/>
</dbReference>
<accession>A0A3B1BMQ0</accession>
<feature type="domain" description="Helix-hairpin-helix DNA-binding motif class 1" evidence="1">
    <location>
        <begin position="91"/>
        <end position="110"/>
    </location>
</feature>
<evidence type="ECO:0000313" key="2">
    <source>
        <dbReference type="EMBL" id="VAX19239.1"/>
    </source>
</evidence>
<protein>
    <recommendedName>
        <fullName evidence="1">Helix-hairpin-helix DNA-binding motif class 1 domain-containing protein</fullName>
    </recommendedName>
</protein>
<dbReference type="EMBL" id="UOGD01000132">
    <property type="protein sequence ID" value="VAX19239.1"/>
    <property type="molecule type" value="Genomic_DNA"/>
</dbReference>
<evidence type="ECO:0000259" key="1">
    <source>
        <dbReference type="SMART" id="SM00278"/>
    </source>
</evidence>
<dbReference type="InterPro" id="IPR010994">
    <property type="entry name" value="RuvA_2-like"/>
</dbReference>